<dbReference type="GO" id="GO:0003735">
    <property type="term" value="F:structural constituent of ribosome"/>
    <property type="evidence" value="ECO:0007669"/>
    <property type="project" value="InterPro"/>
</dbReference>
<organism evidence="6 7">
    <name type="scientific">Candidatus Limousia pullorum</name>
    <dbReference type="NCBI Taxonomy" id="2840860"/>
    <lineage>
        <taxon>Bacteria</taxon>
        <taxon>Bacillati</taxon>
        <taxon>Bacillota</taxon>
        <taxon>Clostridia</taxon>
        <taxon>Eubacteriales</taxon>
        <taxon>Oscillospiraceae</taxon>
        <taxon>Oscillospiraceae incertae sedis</taxon>
        <taxon>Candidatus Limousia</taxon>
    </lineage>
</organism>
<evidence type="ECO:0000256" key="3">
    <source>
        <dbReference type="ARBA" id="ARBA00023274"/>
    </source>
</evidence>
<proteinExistence type="inferred from homology"/>
<gene>
    <name evidence="5" type="primary">rpmB</name>
    <name evidence="6" type="ORF">IAD22_01895</name>
</gene>
<dbReference type="Pfam" id="PF00830">
    <property type="entry name" value="Ribosomal_L28"/>
    <property type="match status" value="1"/>
</dbReference>
<dbReference type="HAMAP" id="MF_00373">
    <property type="entry name" value="Ribosomal_bL28"/>
    <property type="match status" value="1"/>
</dbReference>
<comment type="similarity">
    <text evidence="1 5">Belongs to the bacterial ribosomal protein bL28 family.</text>
</comment>
<dbReference type="AlphaFoldDB" id="A0A9D1LXD7"/>
<dbReference type="Proteomes" id="UP000824118">
    <property type="component" value="Unassembled WGS sequence"/>
</dbReference>
<sequence length="68" mass="7527">MAKCDFCGKDIAFGIKVSHSHRRSNRTWKPNVRRVKAVVNGTPKHVHACTRCLRSGKVTRAVSAPKAV</sequence>
<dbReference type="GO" id="GO:1990904">
    <property type="term" value="C:ribonucleoprotein complex"/>
    <property type="evidence" value="ECO:0007669"/>
    <property type="project" value="UniProtKB-KW"/>
</dbReference>
<comment type="caution">
    <text evidence="6">The sequence shown here is derived from an EMBL/GenBank/DDBJ whole genome shotgun (WGS) entry which is preliminary data.</text>
</comment>
<reference evidence="6" key="2">
    <citation type="journal article" date="2021" name="PeerJ">
        <title>Extensive microbial diversity within the chicken gut microbiome revealed by metagenomics and culture.</title>
        <authorList>
            <person name="Gilroy R."/>
            <person name="Ravi A."/>
            <person name="Getino M."/>
            <person name="Pursley I."/>
            <person name="Horton D.L."/>
            <person name="Alikhan N.F."/>
            <person name="Baker D."/>
            <person name="Gharbi K."/>
            <person name="Hall N."/>
            <person name="Watson M."/>
            <person name="Adriaenssens E.M."/>
            <person name="Foster-Nyarko E."/>
            <person name="Jarju S."/>
            <person name="Secka A."/>
            <person name="Antonio M."/>
            <person name="Oren A."/>
            <person name="Chaudhuri R.R."/>
            <person name="La Ragione R."/>
            <person name="Hildebrand F."/>
            <person name="Pallen M.J."/>
        </authorList>
    </citation>
    <scope>NUCLEOTIDE SEQUENCE</scope>
    <source>
        <strain evidence="6">ChiGjej1B1-1684</strain>
    </source>
</reference>
<evidence type="ECO:0000313" key="7">
    <source>
        <dbReference type="Proteomes" id="UP000824118"/>
    </source>
</evidence>
<dbReference type="PANTHER" id="PTHR39080">
    <property type="entry name" value="50S RIBOSOMAL PROTEIN L28"/>
    <property type="match status" value="1"/>
</dbReference>
<protein>
    <recommendedName>
        <fullName evidence="4 5">Large ribosomal subunit protein bL28</fullName>
    </recommendedName>
</protein>
<accession>A0A9D1LXD7</accession>
<evidence type="ECO:0000313" key="6">
    <source>
        <dbReference type="EMBL" id="HIU49752.1"/>
    </source>
</evidence>
<dbReference type="SUPFAM" id="SSF143800">
    <property type="entry name" value="L28p-like"/>
    <property type="match status" value="1"/>
</dbReference>
<evidence type="ECO:0000256" key="5">
    <source>
        <dbReference type="HAMAP-Rule" id="MF_00373"/>
    </source>
</evidence>
<evidence type="ECO:0000256" key="1">
    <source>
        <dbReference type="ARBA" id="ARBA00008760"/>
    </source>
</evidence>
<dbReference type="GO" id="GO:0006412">
    <property type="term" value="P:translation"/>
    <property type="evidence" value="ECO:0007669"/>
    <property type="project" value="UniProtKB-UniRule"/>
</dbReference>
<name>A0A9D1LXD7_9FIRM</name>
<dbReference type="InterPro" id="IPR050096">
    <property type="entry name" value="Bacterial_rp_bL28"/>
</dbReference>
<dbReference type="InterPro" id="IPR034704">
    <property type="entry name" value="Ribosomal_bL28/bL31-like_sf"/>
</dbReference>
<keyword evidence="2 5" id="KW-0689">Ribosomal protein</keyword>
<dbReference type="InterPro" id="IPR037147">
    <property type="entry name" value="Ribosomal_bL28_sf"/>
</dbReference>
<keyword evidence="3 5" id="KW-0687">Ribonucleoprotein</keyword>
<dbReference type="InterPro" id="IPR026569">
    <property type="entry name" value="Ribosomal_bL28"/>
</dbReference>
<evidence type="ECO:0000256" key="2">
    <source>
        <dbReference type="ARBA" id="ARBA00022980"/>
    </source>
</evidence>
<dbReference type="InterPro" id="IPR001383">
    <property type="entry name" value="Ribosomal_bL28_bact-type"/>
</dbReference>
<dbReference type="EMBL" id="DVNG01000028">
    <property type="protein sequence ID" value="HIU49752.1"/>
    <property type="molecule type" value="Genomic_DNA"/>
</dbReference>
<evidence type="ECO:0000256" key="4">
    <source>
        <dbReference type="ARBA" id="ARBA00035174"/>
    </source>
</evidence>
<dbReference type="Gene3D" id="2.30.170.40">
    <property type="entry name" value="Ribosomal protein L28/L24"/>
    <property type="match status" value="1"/>
</dbReference>
<dbReference type="GO" id="GO:0005840">
    <property type="term" value="C:ribosome"/>
    <property type="evidence" value="ECO:0007669"/>
    <property type="project" value="UniProtKB-KW"/>
</dbReference>
<dbReference type="NCBIfam" id="TIGR00009">
    <property type="entry name" value="L28"/>
    <property type="match status" value="1"/>
</dbReference>
<reference evidence="6" key="1">
    <citation type="submission" date="2020-10" db="EMBL/GenBank/DDBJ databases">
        <authorList>
            <person name="Gilroy R."/>
        </authorList>
    </citation>
    <scope>NUCLEOTIDE SEQUENCE</scope>
    <source>
        <strain evidence="6">ChiGjej1B1-1684</strain>
    </source>
</reference>
<dbReference type="PANTHER" id="PTHR39080:SF1">
    <property type="entry name" value="LARGE RIBOSOMAL SUBUNIT PROTEIN BL28A"/>
    <property type="match status" value="1"/>
</dbReference>